<name>A0ABZ2PFB9_9NOCA</name>
<accession>A0ABZ2PFB9</accession>
<evidence type="ECO:0000313" key="8">
    <source>
        <dbReference type="EMBL" id="WXG67803.1"/>
    </source>
</evidence>
<evidence type="ECO:0000256" key="1">
    <source>
        <dbReference type="ARBA" id="ARBA00004651"/>
    </source>
</evidence>
<dbReference type="Pfam" id="PF05425">
    <property type="entry name" value="CopD"/>
    <property type="match status" value="1"/>
</dbReference>
<feature type="transmembrane region" description="Helical" evidence="6">
    <location>
        <begin position="74"/>
        <end position="97"/>
    </location>
</feature>
<keyword evidence="2" id="KW-1003">Cell membrane</keyword>
<reference evidence="8 9" key="1">
    <citation type="submission" date="2024-03" db="EMBL/GenBank/DDBJ databases">
        <title>Natural products discovery in diverse microorganisms through a two-stage MS feature dereplication strategy.</title>
        <authorList>
            <person name="Zhang R."/>
        </authorList>
    </citation>
    <scope>NUCLEOTIDE SEQUENCE [LARGE SCALE GENOMIC DNA]</scope>
    <source>
        <strain evidence="8 9">18930</strain>
    </source>
</reference>
<feature type="transmembrane region" description="Helical" evidence="6">
    <location>
        <begin position="207"/>
        <end position="229"/>
    </location>
</feature>
<feature type="transmembrane region" description="Helical" evidence="6">
    <location>
        <begin position="241"/>
        <end position="260"/>
    </location>
</feature>
<keyword evidence="3 6" id="KW-0812">Transmembrane</keyword>
<dbReference type="RefSeq" id="WP_338887596.1">
    <property type="nucleotide sequence ID" value="NZ_CP147846.1"/>
</dbReference>
<dbReference type="InterPro" id="IPR032694">
    <property type="entry name" value="CopC/D"/>
</dbReference>
<comment type="subcellular location">
    <subcellularLocation>
        <location evidence="1">Cell membrane</location>
        <topology evidence="1">Multi-pass membrane protein</topology>
    </subcellularLocation>
</comment>
<evidence type="ECO:0000313" key="9">
    <source>
        <dbReference type="Proteomes" id="UP001432000"/>
    </source>
</evidence>
<gene>
    <name evidence="8" type="ORF">WDS16_21665</name>
</gene>
<feature type="transmembrane region" description="Helical" evidence="6">
    <location>
        <begin position="172"/>
        <end position="195"/>
    </location>
</feature>
<dbReference type="PANTHER" id="PTHR34820:SF4">
    <property type="entry name" value="INNER MEMBRANE PROTEIN YEBZ"/>
    <property type="match status" value="1"/>
</dbReference>
<proteinExistence type="predicted"/>
<feature type="transmembrane region" description="Helical" evidence="6">
    <location>
        <begin position="35"/>
        <end position="53"/>
    </location>
</feature>
<evidence type="ECO:0000259" key="7">
    <source>
        <dbReference type="Pfam" id="PF05425"/>
    </source>
</evidence>
<dbReference type="Proteomes" id="UP001432000">
    <property type="component" value="Chromosome"/>
</dbReference>
<evidence type="ECO:0000256" key="5">
    <source>
        <dbReference type="ARBA" id="ARBA00023136"/>
    </source>
</evidence>
<evidence type="ECO:0000256" key="6">
    <source>
        <dbReference type="SAM" id="Phobius"/>
    </source>
</evidence>
<sequence>MLRRWWVLTAGVTGIAGVGVAWLLARPEGPDPSSLLRVIADCLGATALGLGLLRTDLFPARSRPPVWRSAASVAGAWTAVEAALLVVSAAESFGAGIDRLSMSSFGTYLTEITVGQLGLVTMLCTAAACLYALWAYRTGSDASPIPVVVLAVVALVARPITGHMSQQLFGALFVSIHSVAAAVWLGVLAALALTVRNKGAWAAMLPVYSRLAWWSVWILAASGAVNAAVKVGGLFGLLDTGYGRIVLAKTVMLVILVLIARRLRATWLVSVAAHRTKADESIVRAAVDVCILTSVFGLAAALATTA</sequence>
<evidence type="ECO:0000256" key="2">
    <source>
        <dbReference type="ARBA" id="ARBA00022475"/>
    </source>
</evidence>
<feature type="transmembrane region" description="Helical" evidence="6">
    <location>
        <begin position="143"/>
        <end position="160"/>
    </location>
</feature>
<dbReference type="EMBL" id="CP147846">
    <property type="protein sequence ID" value="WXG67803.1"/>
    <property type="molecule type" value="Genomic_DNA"/>
</dbReference>
<dbReference type="InterPro" id="IPR008457">
    <property type="entry name" value="Cu-R_CopD_dom"/>
</dbReference>
<dbReference type="PANTHER" id="PTHR34820">
    <property type="entry name" value="INNER MEMBRANE PROTEIN YEBZ"/>
    <property type="match status" value="1"/>
</dbReference>
<feature type="domain" description="Copper resistance protein D" evidence="7">
    <location>
        <begin position="203"/>
        <end position="302"/>
    </location>
</feature>
<evidence type="ECO:0000256" key="3">
    <source>
        <dbReference type="ARBA" id="ARBA00022692"/>
    </source>
</evidence>
<feature type="transmembrane region" description="Helical" evidence="6">
    <location>
        <begin position="117"/>
        <end position="136"/>
    </location>
</feature>
<organism evidence="8 9">
    <name type="scientific">Rhodococcus sovatensis</name>
    <dbReference type="NCBI Taxonomy" id="1805840"/>
    <lineage>
        <taxon>Bacteria</taxon>
        <taxon>Bacillati</taxon>
        <taxon>Actinomycetota</taxon>
        <taxon>Actinomycetes</taxon>
        <taxon>Mycobacteriales</taxon>
        <taxon>Nocardiaceae</taxon>
        <taxon>Rhodococcus</taxon>
    </lineage>
</organism>
<keyword evidence="9" id="KW-1185">Reference proteome</keyword>
<protein>
    <submittedName>
        <fullName evidence="8">CopD family protein</fullName>
    </submittedName>
</protein>
<evidence type="ECO:0000256" key="4">
    <source>
        <dbReference type="ARBA" id="ARBA00022989"/>
    </source>
</evidence>
<feature type="transmembrane region" description="Helical" evidence="6">
    <location>
        <begin position="281"/>
        <end position="303"/>
    </location>
</feature>
<feature type="transmembrane region" description="Helical" evidence="6">
    <location>
        <begin position="5"/>
        <end position="23"/>
    </location>
</feature>
<keyword evidence="5 6" id="KW-0472">Membrane</keyword>
<keyword evidence="4 6" id="KW-1133">Transmembrane helix</keyword>